<evidence type="ECO:0000313" key="1">
    <source>
        <dbReference type="EMBL" id="KUG24754.1"/>
    </source>
</evidence>
<proteinExistence type="predicted"/>
<protein>
    <submittedName>
        <fullName evidence="1">Uncharacterized protein</fullName>
    </submittedName>
</protein>
<organism evidence="1">
    <name type="scientific">hydrocarbon metagenome</name>
    <dbReference type="NCBI Taxonomy" id="938273"/>
    <lineage>
        <taxon>unclassified sequences</taxon>
        <taxon>metagenomes</taxon>
        <taxon>ecological metagenomes</taxon>
    </lineage>
</organism>
<sequence>MYNILIALMLNVTASEFKKCTEEDSGYAVIYSYSQIIYDDGIDRTQYFPFDIFDLSGKQILSVGYNFDSPAVVKLQTGKYLIKLLNLKGDAISHRISIEKDSIKNFSFTE</sequence>
<dbReference type="AlphaFoldDB" id="A0A0W8FVE2"/>
<gene>
    <name evidence="1" type="ORF">ASZ90_005429</name>
</gene>
<name>A0A0W8FVE2_9ZZZZ</name>
<reference evidence="1" key="1">
    <citation type="journal article" date="2015" name="Proc. Natl. Acad. Sci. U.S.A.">
        <title>Networks of energetic and metabolic interactions define dynamics in microbial communities.</title>
        <authorList>
            <person name="Embree M."/>
            <person name="Liu J.K."/>
            <person name="Al-Bassam M.M."/>
            <person name="Zengler K."/>
        </authorList>
    </citation>
    <scope>NUCLEOTIDE SEQUENCE</scope>
</reference>
<dbReference type="EMBL" id="LNQE01000823">
    <property type="protein sequence ID" value="KUG24754.1"/>
    <property type="molecule type" value="Genomic_DNA"/>
</dbReference>
<comment type="caution">
    <text evidence="1">The sequence shown here is derived from an EMBL/GenBank/DDBJ whole genome shotgun (WGS) entry which is preliminary data.</text>
</comment>
<accession>A0A0W8FVE2</accession>